<sequence length="100" mass="11832">MKNLLLRYEIIIGKTGYGTELDLRRIVNENESTTLVKEEPNRFHVTPQRLNHLRRVSHSQENFDKLKIYKVWDVVYSIYHLANTSFTTPEGFLRYSDCNG</sequence>
<name>A0A0D8XUX0_DICVI</name>
<dbReference type="Proteomes" id="UP000053766">
    <property type="component" value="Unassembled WGS sequence"/>
</dbReference>
<gene>
    <name evidence="1" type="ORF">DICVIV_06355</name>
</gene>
<dbReference type="EMBL" id="KN716302">
    <property type="protein sequence ID" value="KJH47559.1"/>
    <property type="molecule type" value="Genomic_DNA"/>
</dbReference>
<accession>A0A0D8XUX0</accession>
<evidence type="ECO:0000313" key="2">
    <source>
        <dbReference type="Proteomes" id="UP000053766"/>
    </source>
</evidence>
<keyword evidence="2" id="KW-1185">Reference proteome</keyword>
<proteinExistence type="predicted"/>
<reference evidence="1 2" key="1">
    <citation type="submission" date="2013-11" db="EMBL/GenBank/DDBJ databases">
        <title>Draft genome of the bovine lungworm Dictyocaulus viviparus.</title>
        <authorList>
            <person name="Mitreva M."/>
        </authorList>
    </citation>
    <scope>NUCLEOTIDE SEQUENCE [LARGE SCALE GENOMIC DNA]</scope>
    <source>
        <strain evidence="1 2">HannoverDv2000</strain>
    </source>
</reference>
<protein>
    <submittedName>
        <fullName evidence="1">Uncharacterized protein</fullName>
    </submittedName>
</protein>
<dbReference type="AlphaFoldDB" id="A0A0D8XUX0"/>
<evidence type="ECO:0000313" key="1">
    <source>
        <dbReference type="EMBL" id="KJH47559.1"/>
    </source>
</evidence>
<reference evidence="2" key="2">
    <citation type="journal article" date="2016" name="Sci. Rep.">
        <title>Dictyocaulus viviparus genome, variome and transcriptome elucidate lungworm biology and support future intervention.</title>
        <authorList>
            <person name="McNulty S.N."/>
            <person name="Strube C."/>
            <person name="Rosa B.A."/>
            <person name="Martin J.C."/>
            <person name="Tyagi R."/>
            <person name="Choi Y.J."/>
            <person name="Wang Q."/>
            <person name="Hallsworth Pepin K."/>
            <person name="Zhang X."/>
            <person name="Ozersky P."/>
            <person name="Wilson R.K."/>
            <person name="Sternberg P.W."/>
            <person name="Gasser R.B."/>
            <person name="Mitreva M."/>
        </authorList>
    </citation>
    <scope>NUCLEOTIDE SEQUENCE [LARGE SCALE GENOMIC DNA]</scope>
    <source>
        <strain evidence="2">HannoverDv2000</strain>
    </source>
</reference>
<organism evidence="1 2">
    <name type="scientific">Dictyocaulus viviparus</name>
    <name type="common">Bovine lungworm</name>
    <dbReference type="NCBI Taxonomy" id="29172"/>
    <lineage>
        <taxon>Eukaryota</taxon>
        <taxon>Metazoa</taxon>
        <taxon>Ecdysozoa</taxon>
        <taxon>Nematoda</taxon>
        <taxon>Chromadorea</taxon>
        <taxon>Rhabditida</taxon>
        <taxon>Rhabditina</taxon>
        <taxon>Rhabditomorpha</taxon>
        <taxon>Strongyloidea</taxon>
        <taxon>Metastrongylidae</taxon>
        <taxon>Dictyocaulus</taxon>
    </lineage>
</organism>